<gene>
    <name evidence="1" type="ORF">TCON_1040</name>
</gene>
<reference evidence="1 2" key="1">
    <citation type="submission" date="2019-01" db="EMBL/GenBank/DDBJ databases">
        <title>Genomes sequencing and comparative genomics of infectious freshwater microsporidia, Cucumispora dikerogammari and Thelohania contejeani.</title>
        <authorList>
            <person name="Cormier A."/>
            <person name="Giraud I."/>
            <person name="Wattier R."/>
            <person name="Teixeira M."/>
            <person name="Grandjean F."/>
            <person name="Rigaud T."/>
            <person name="Cordaux R."/>
        </authorList>
    </citation>
    <scope>NUCLEOTIDE SEQUENCE [LARGE SCALE GENOMIC DNA]</scope>
    <source>
        <strain evidence="1">T1</strain>
        <tissue evidence="1">Spores</tissue>
    </source>
</reference>
<sequence length="110" mass="12667">MKYLAIIIRTENNSIEVSSDGINLNVIKTLVDNINSVAMNYYRDELDFLEFQEGSITVCHHIGIKIFCLSPTKEKQDLTHIYSMYTEAMIKDDMDTLTKQLKECLINVNT</sequence>
<accession>A0ABQ7HZZ9</accession>
<evidence type="ECO:0000313" key="2">
    <source>
        <dbReference type="Proteomes" id="UP001516464"/>
    </source>
</evidence>
<proteinExistence type="predicted"/>
<dbReference type="EMBL" id="SBIQ01000055">
    <property type="protein sequence ID" value="KAF7683747.1"/>
    <property type="molecule type" value="Genomic_DNA"/>
</dbReference>
<evidence type="ECO:0000313" key="1">
    <source>
        <dbReference type="EMBL" id="KAF7683747.1"/>
    </source>
</evidence>
<keyword evidence="2" id="KW-1185">Reference proteome</keyword>
<dbReference type="Proteomes" id="UP001516464">
    <property type="component" value="Unassembled WGS sequence"/>
</dbReference>
<protein>
    <submittedName>
        <fullName evidence="1">Uncharacterized protein</fullName>
    </submittedName>
</protein>
<organism evidence="1 2">
    <name type="scientific">Astathelohania contejeani</name>
    <dbReference type="NCBI Taxonomy" id="164912"/>
    <lineage>
        <taxon>Eukaryota</taxon>
        <taxon>Fungi</taxon>
        <taxon>Fungi incertae sedis</taxon>
        <taxon>Microsporidia</taxon>
        <taxon>Astathelohaniidae</taxon>
        <taxon>Astathelohania</taxon>
    </lineage>
</organism>
<comment type="caution">
    <text evidence="1">The sequence shown here is derived from an EMBL/GenBank/DDBJ whole genome shotgun (WGS) entry which is preliminary data.</text>
</comment>
<name>A0ABQ7HZZ9_9MICR</name>